<protein>
    <submittedName>
        <fullName evidence="2">NADP-dependent 3-hydroxyisobutyrate dehydrogenase-like protein</fullName>
    </submittedName>
</protein>
<dbReference type="Proteomes" id="UP000316993">
    <property type="component" value="Unassembled WGS sequence"/>
</dbReference>
<name>A0A543LAD6_9BURK</name>
<comment type="caution">
    <text evidence="2">The sequence shown here is derived from an EMBL/GenBank/DDBJ whole genome shotgun (WGS) entry which is preliminary data.</text>
</comment>
<dbReference type="Gene3D" id="1.10.1040.10">
    <property type="entry name" value="N-(1-d-carboxylethyl)-l-norvaline Dehydrogenase, domain 2"/>
    <property type="match status" value="1"/>
</dbReference>
<sequence>YRLGDKAGAGSKVKIINQLLAGVHIAVAAEAMALACAKAWKPAPCMK</sequence>
<dbReference type="EMBL" id="VFPV01000002">
    <property type="protein sequence ID" value="TQN04244.1"/>
    <property type="molecule type" value="Genomic_DNA"/>
</dbReference>
<evidence type="ECO:0000313" key="2">
    <source>
        <dbReference type="EMBL" id="TQN04244.1"/>
    </source>
</evidence>
<dbReference type="InterPro" id="IPR008927">
    <property type="entry name" value="6-PGluconate_DH-like_C_sf"/>
</dbReference>
<gene>
    <name evidence="2" type="ORF">BDD18_2966</name>
</gene>
<evidence type="ECO:0000313" key="3">
    <source>
        <dbReference type="Proteomes" id="UP000316993"/>
    </source>
</evidence>
<dbReference type="InterPro" id="IPR013328">
    <property type="entry name" value="6PGD_dom2"/>
</dbReference>
<organism evidence="2 3">
    <name type="scientific">Acidovorax temperans</name>
    <dbReference type="NCBI Taxonomy" id="80878"/>
    <lineage>
        <taxon>Bacteria</taxon>
        <taxon>Pseudomonadati</taxon>
        <taxon>Pseudomonadota</taxon>
        <taxon>Betaproteobacteria</taxon>
        <taxon>Burkholderiales</taxon>
        <taxon>Comamonadaceae</taxon>
        <taxon>Acidovorax</taxon>
    </lineage>
</organism>
<dbReference type="GO" id="GO:0051287">
    <property type="term" value="F:NAD binding"/>
    <property type="evidence" value="ECO:0007669"/>
    <property type="project" value="InterPro"/>
</dbReference>
<proteinExistence type="predicted"/>
<dbReference type="InterPro" id="IPR029154">
    <property type="entry name" value="HIBADH-like_NADP-bd"/>
</dbReference>
<evidence type="ECO:0000259" key="1">
    <source>
        <dbReference type="Pfam" id="PF14833"/>
    </source>
</evidence>
<feature type="non-terminal residue" evidence="2">
    <location>
        <position position="1"/>
    </location>
</feature>
<dbReference type="SUPFAM" id="SSF48179">
    <property type="entry name" value="6-phosphogluconate dehydrogenase C-terminal domain-like"/>
    <property type="match status" value="1"/>
</dbReference>
<accession>A0A543LAD6</accession>
<dbReference type="Pfam" id="PF14833">
    <property type="entry name" value="NAD_binding_11"/>
    <property type="match status" value="1"/>
</dbReference>
<reference evidence="2 3" key="1">
    <citation type="submission" date="2019-06" db="EMBL/GenBank/DDBJ databases">
        <title>Genomic Encyclopedia of Archaeal and Bacterial Type Strains, Phase II (KMG-II): from individual species to whole genera.</title>
        <authorList>
            <person name="Goeker M."/>
        </authorList>
    </citation>
    <scope>NUCLEOTIDE SEQUENCE [LARGE SCALE GENOMIC DNA]</scope>
    <source>
        <strain evidence="2 3">DSM 7270</strain>
    </source>
</reference>
<feature type="domain" description="3-hydroxyisobutyrate dehydrogenase-like NAD-binding" evidence="1">
    <location>
        <begin position="8"/>
        <end position="37"/>
    </location>
</feature>
<dbReference type="AlphaFoldDB" id="A0A543LAD6"/>